<feature type="transmembrane region" description="Helical" evidence="14">
    <location>
        <begin position="368"/>
        <end position="385"/>
    </location>
</feature>
<evidence type="ECO:0000256" key="4">
    <source>
        <dbReference type="ARBA" id="ARBA00022475"/>
    </source>
</evidence>
<comment type="subcellular location">
    <subcellularLocation>
        <location evidence="14">Cell inner membrane</location>
        <topology evidence="14">Multi-pass membrane protein</topology>
    </subcellularLocation>
    <subcellularLocation>
        <location evidence="1">Cell membrane</location>
        <topology evidence="1">Multi-pass membrane protein</topology>
    </subcellularLocation>
</comment>
<dbReference type="InterPro" id="IPR011851">
    <property type="entry name" value="Na/Pro_symporter"/>
</dbReference>
<evidence type="ECO:0000256" key="12">
    <source>
        <dbReference type="ARBA" id="ARBA00033708"/>
    </source>
</evidence>
<keyword evidence="11 14" id="KW-0739">Sodium transport</keyword>
<comment type="catalytic activity">
    <reaction evidence="12">
        <text>L-proline(in) + Na(+)(in) = L-proline(out) + Na(+)(out)</text>
        <dbReference type="Rhea" id="RHEA:28967"/>
        <dbReference type="ChEBI" id="CHEBI:29101"/>
        <dbReference type="ChEBI" id="CHEBI:60039"/>
    </reaction>
</comment>
<evidence type="ECO:0000256" key="6">
    <source>
        <dbReference type="ARBA" id="ARBA00022847"/>
    </source>
</evidence>
<evidence type="ECO:0000256" key="3">
    <source>
        <dbReference type="ARBA" id="ARBA00022448"/>
    </source>
</evidence>
<dbReference type="Gene3D" id="1.20.1730.10">
    <property type="entry name" value="Sodium/glucose cotransporter"/>
    <property type="match status" value="1"/>
</dbReference>
<dbReference type="GO" id="GO:0031402">
    <property type="term" value="F:sodium ion binding"/>
    <property type="evidence" value="ECO:0007669"/>
    <property type="project" value="UniProtKB-UniRule"/>
</dbReference>
<comment type="function">
    <text evidence="14">Catalyzes the sodium-dependent uptake of extracellular L-proline.</text>
</comment>
<sequence length="489" mass="51112">MSQESLIVLATLIAYKLLLVGVGVWVSKRNQTESDFFIAGQGLGPWVAGLSYAASTSSAWVLLGFSGFVYLNGFSALWMVPGIWAGYVAIWLWFGRRLRSETAEQGHVTTADFLAGGQSAGGKRLIGAVAAAMILFCFIFYIAAQFGAAAQAFETQFALPRVESVLVGAGVVLIYSLLGGFWAVSVTDMLQGALMLLVALLLPIAALIAAGGPSGVMATLQANENAAWLSLTGDMPAMVLIGFIVGVWGVGLGALGQPQLITRLMAVKDEAARKRGFQIAIIWAIAVFAGMTVLGLSGRALVGAGSNGEAVFYQVARDYLPPIVGGLVIAAVLSAVMSTVDSILLVAASAVSRDLGVARRFRGQEVTVSRIVMVAIALIAVWMTLALPSTIFARVLFAWAALGAAFGPVIVMRVVGVQSGHLAVLAAMIIGFGLTVFFNAMGALDASTLSGPGAVAAQWAQLPGDPFERVFPWVPALLILWFGRVRAAV</sequence>
<feature type="transmembrane region" description="Helical" evidence="14">
    <location>
        <begin position="391"/>
        <end position="415"/>
    </location>
</feature>
<evidence type="ECO:0000256" key="8">
    <source>
        <dbReference type="ARBA" id="ARBA00023053"/>
    </source>
</evidence>
<evidence type="ECO:0000256" key="1">
    <source>
        <dbReference type="ARBA" id="ARBA00004651"/>
    </source>
</evidence>
<feature type="transmembrane region" description="Helical" evidence="14">
    <location>
        <begin position="277"/>
        <end position="302"/>
    </location>
</feature>
<dbReference type="KEGG" id="mmr:Mmar10_1660"/>
<keyword evidence="5 14" id="KW-0812">Transmembrane</keyword>
<evidence type="ECO:0000313" key="16">
    <source>
        <dbReference type="Proteomes" id="UP000001964"/>
    </source>
</evidence>
<keyword evidence="7 14" id="KW-1133">Transmembrane helix</keyword>
<dbReference type="OrthoDB" id="9789704at2"/>
<evidence type="ECO:0000256" key="11">
    <source>
        <dbReference type="ARBA" id="ARBA00023201"/>
    </source>
</evidence>
<evidence type="ECO:0000256" key="13">
    <source>
        <dbReference type="RuleBase" id="RU362091"/>
    </source>
</evidence>
<reference evidence="15 16" key="1">
    <citation type="submission" date="2006-08" db="EMBL/GenBank/DDBJ databases">
        <title>Complete sequence of Maricaulis maris MCS10.</title>
        <authorList>
            <consortium name="US DOE Joint Genome Institute"/>
            <person name="Copeland A."/>
            <person name="Lucas S."/>
            <person name="Lapidus A."/>
            <person name="Barry K."/>
            <person name="Detter J.C."/>
            <person name="Glavina del Rio T."/>
            <person name="Hammon N."/>
            <person name="Israni S."/>
            <person name="Dalin E."/>
            <person name="Tice H."/>
            <person name="Pitluck S."/>
            <person name="Saunders E."/>
            <person name="Brettin T."/>
            <person name="Bruce D."/>
            <person name="Han C."/>
            <person name="Tapia R."/>
            <person name="Gilna P."/>
            <person name="Schmutz J."/>
            <person name="Larimer F."/>
            <person name="Land M."/>
            <person name="Hauser L."/>
            <person name="Kyrpides N."/>
            <person name="Mikhailova N."/>
            <person name="Viollier P."/>
            <person name="Stephens C."/>
            <person name="Richardson P."/>
        </authorList>
    </citation>
    <scope>NUCLEOTIDE SEQUENCE [LARGE SCALE GENOMIC DNA]</scope>
    <source>
        <strain evidence="15 16">MCS10</strain>
    </source>
</reference>
<feature type="transmembrane region" description="Helical" evidence="14">
    <location>
        <begin position="322"/>
        <end position="347"/>
    </location>
</feature>
<dbReference type="HOGENOM" id="CLU_018808_15_2_5"/>
<dbReference type="STRING" id="394221.Mmar10_1660"/>
<dbReference type="PROSITE" id="PS50283">
    <property type="entry name" value="NA_SOLUT_SYMP_3"/>
    <property type="match status" value="1"/>
</dbReference>
<evidence type="ECO:0000256" key="14">
    <source>
        <dbReference type="RuleBase" id="RU366012"/>
    </source>
</evidence>
<feature type="transmembrane region" description="Helical" evidence="14">
    <location>
        <begin position="164"/>
        <end position="184"/>
    </location>
</feature>
<feature type="transmembrane region" description="Helical" evidence="14">
    <location>
        <begin position="46"/>
        <end position="70"/>
    </location>
</feature>
<keyword evidence="3 14" id="KW-0813">Transport</keyword>
<evidence type="ECO:0000256" key="7">
    <source>
        <dbReference type="ARBA" id="ARBA00022989"/>
    </source>
</evidence>
<dbReference type="Proteomes" id="UP000001964">
    <property type="component" value="Chromosome"/>
</dbReference>
<feature type="transmembrane region" description="Helical" evidence="14">
    <location>
        <begin position="76"/>
        <end position="94"/>
    </location>
</feature>
<keyword evidence="8 14" id="KW-0915">Sodium</keyword>
<proteinExistence type="inferred from homology"/>
<keyword evidence="10 14" id="KW-0472">Membrane</keyword>
<dbReference type="GO" id="GO:0015824">
    <property type="term" value="P:proline transport"/>
    <property type="evidence" value="ECO:0007669"/>
    <property type="project" value="UniProtKB-UniRule"/>
</dbReference>
<dbReference type="AlphaFoldDB" id="Q0AP35"/>
<comment type="similarity">
    <text evidence="2 13">Belongs to the sodium:solute symporter (SSF) (TC 2.A.21) family.</text>
</comment>
<evidence type="ECO:0000256" key="10">
    <source>
        <dbReference type="ARBA" id="ARBA00023136"/>
    </source>
</evidence>
<keyword evidence="14" id="KW-0997">Cell inner membrane</keyword>
<keyword evidence="9 14" id="KW-0406">Ion transport</keyword>
<dbReference type="GO" id="GO:0005298">
    <property type="term" value="F:proline:sodium symporter activity"/>
    <property type="evidence" value="ECO:0007669"/>
    <property type="project" value="UniProtKB-UniRule"/>
</dbReference>
<dbReference type="CDD" id="cd11475">
    <property type="entry name" value="SLC5sbd_PutP"/>
    <property type="match status" value="1"/>
</dbReference>
<evidence type="ECO:0000256" key="9">
    <source>
        <dbReference type="ARBA" id="ARBA00023065"/>
    </source>
</evidence>
<keyword evidence="6 14" id="KW-0769">Symport</keyword>
<keyword evidence="4" id="KW-1003">Cell membrane</keyword>
<dbReference type="InterPro" id="IPR050277">
    <property type="entry name" value="Sodium:Solute_Symporter"/>
</dbReference>
<feature type="transmembrane region" description="Helical" evidence="14">
    <location>
        <begin position="422"/>
        <end position="444"/>
    </location>
</feature>
<dbReference type="eggNOG" id="COG0591">
    <property type="taxonomic scope" value="Bacteria"/>
</dbReference>
<evidence type="ECO:0000256" key="5">
    <source>
        <dbReference type="ARBA" id="ARBA00022692"/>
    </source>
</evidence>
<accession>Q0AP35</accession>
<evidence type="ECO:0000313" key="15">
    <source>
        <dbReference type="EMBL" id="ABI65952.1"/>
    </source>
</evidence>
<dbReference type="EMBL" id="CP000449">
    <property type="protein sequence ID" value="ABI65952.1"/>
    <property type="molecule type" value="Genomic_DNA"/>
</dbReference>
<dbReference type="PANTHER" id="PTHR48086:SF3">
    <property type="entry name" value="SODIUM_PROLINE SYMPORTER"/>
    <property type="match status" value="1"/>
</dbReference>
<feature type="transmembrane region" description="Helical" evidence="14">
    <location>
        <begin position="6"/>
        <end position="26"/>
    </location>
</feature>
<dbReference type="PANTHER" id="PTHR48086">
    <property type="entry name" value="SODIUM/PROLINE SYMPORTER-RELATED"/>
    <property type="match status" value="1"/>
</dbReference>
<gene>
    <name evidence="15" type="ordered locus">Mmar10_1660</name>
</gene>
<keyword evidence="14" id="KW-0029">Amino-acid transport</keyword>
<dbReference type="InterPro" id="IPR001734">
    <property type="entry name" value="Na/solute_symporter"/>
</dbReference>
<name>Q0AP35_MARMM</name>
<dbReference type="InterPro" id="IPR038377">
    <property type="entry name" value="Na/Glc_symporter_sf"/>
</dbReference>
<dbReference type="Pfam" id="PF00474">
    <property type="entry name" value="SSF"/>
    <property type="match status" value="1"/>
</dbReference>
<organism evidence="15 16">
    <name type="scientific">Maricaulis maris (strain MCS10)</name>
    <name type="common">Caulobacter maris</name>
    <dbReference type="NCBI Taxonomy" id="394221"/>
    <lineage>
        <taxon>Bacteria</taxon>
        <taxon>Pseudomonadati</taxon>
        <taxon>Pseudomonadota</taxon>
        <taxon>Alphaproteobacteria</taxon>
        <taxon>Maricaulales</taxon>
        <taxon>Maricaulaceae</taxon>
        <taxon>Maricaulis</taxon>
    </lineage>
</organism>
<evidence type="ECO:0000256" key="2">
    <source>
        <dbReference type="ARBA" id="ARBA00006434"/>
    </source>
</evidence>
<dbReference type="GO" id="GO:0005886">
    <property type="term" value="C:plasma membrane"/>
    <property type="evidence" value="ECO:0007669"/>
    <property type="project" value="UniProtKB-SubCell"/>
</dbReference>
<feature type="transmembrane region" description="Helical" evidence="14">
    <location>
        <begin position="237"/>
        <end position="256"/>
    </location>
</feature>
<feature type="transmembrane region" description="Helical" evidence="14">
    <location>
        <begin position="196"/>
        <end position="217"/>
    </location>
</feature>
<dbReference type="RefSeq" id="WP_011643599.1">
    <property type="nucleotide sequence ID" value="NC_008347.1"/>
</dbReference>
<protein>
    <recommendedName>
        <fullName evidence="14">Sodium/proline symporter</fullName>
    </recommendedName>
    <alternativeName>
        <fullName evidence="14">Proline permease</fullName>
    </alternativeName>
</protein>
<feature type="transmembrane region" description="Helical" evidence="14">
    <location>
        <begin position="125"/>
        <end position="144"/>
    </location>
</feature>
<keyword evidence="16" id="KW-1185">Reference proteome</keyword>